<keyword evidence="4 7" id="KW-0732">Signal</keyword>
<dbReference type="EnsemblPlants" id="Kaladp0878s0022.1.v1.1">
    <property type="protein sequence ID" value="Kaladp0878s0022.1.v1.1"/>
    <property type="gene ID" value="Kaladp0878s0022.v1.1"/>
</dbReference>
<name>A0A7N0VIC0_KALFE</name>
<keyword evidence="3" id="KW-0964">Secreted</keyword>
<proteinExistence type="inferred from homology"/>
<evidence type="ECO:0000256" key="3">
    <source>
        <dbReference type="ARBA" id="ARBA00022525"/>
    </source>
</evidence>
<accession>A0A7N0VIC0</accession>
<evidence type="ECO:0000256" key="7">
    <source>
        <dbReference type="SAM" id="SignalP"/>
    </source>
</evidence>
<dbReference type="GO" id="GO:0016671">
    <property type="term" value="F:oxidoreductase activity, acting on a sulfur group of donors, disulfide as acceptor"/>
    <property type="evidence" value="ECO:0007669"/>
    <property type="project" value="InterPro"/>
</dbReference>
<evidence type="ECO:0000256" key="2">
    <source>
        <dbReference type="ARBA" id="ARBA00005679"/>
    </source>
</evidence>
<evidence type="ECO:0000256" key="4">
    <source>
        <dbReference type="ARBA" id="ARBA00022729"/>
    </source>
</evidence>
<evidence type="ECO:0000313" key="8">
    <source>
        <dbReference type="EnsemblPlants" id="Kaladp0878s0022.1.v1.1"/>
    </source>
</evidence>
<dbReference type="InterPro" id="IPR036249">
    <property type="entry name" value="Thioredoxin-like_sf"/>
</dbReference>
<evidence type="ECO:0000256" key="1">
    <source>
        <dbReference type="ARBA" id="ARBA00004613"/>
    </source>
</evidence>
<dbReference type="OMA" id="SHKEVCF"/>
<reference evidence="8" key="1">
    <citation type="submission" date="2021-01" db="UniProtKB">
        <authorList>
            <consortium name="EnsemblPlants"/>
        </authorList>
    </citation>
    <scope>IDENTIFICATION</scope>
</reference>
<evidence type="ECO:0000313" key="9">
    <source>
        <dbReference type="Proteomes" id="UP000594263"/>
    </source>
</evidence>
<feature type="chain" id="PRO_5029828044" description="Gamma-interferon-inducible lysosomal thiol reductase" evidence="7">
    <location>
        <begin position="25"/>
        <end position="251"/>
    </location>
</feature>
<dbReference type="Proteomes" id="UP000594263">
    <property type="component" value="Unplaced"/>
</dbReference>
<dbReference type="Gramene" id="Kaladp0878s0022.1.v1.1">
    <property type="protein sequence ID" value="Kaladp0878s0022.1.v1.1"/>
    <property type="gene ID" value="Kaladp0878s0022.v1.1"/>
</dbReference>
<protein>
    <recommendedName>
        <fullName evidence="10">Gamma-interferon-inducible lysosomal thiol reductase</fullName>
    </recommendedName>
</protein>
<keyword evidence="9" id="KW-1185">Reference proteome</keyword>
<evidence type="ECO:0000256" key="6">
    <source>
        <dbReference type="SAM" id="MobiDB-lite"/>
    </source>
</evidence>
<dbReference type="GO" id="GO:0005576">
    <property type="term" value="C:extracellular region"/>
    <property type="evidence" value="ECO:0007669"/>
    <property type="project" value="UniProtKB-SubCell"/>
</dbReference>
<dbReference type="AlphaFoldDB" id="A0A7N0VIC0"/>
<dbReference type="SUPFAM" id="SSF52833">
    <property type="entry name" value="Thioredoxin-like"/>
    <property type="match status" value="1"/>
</dbReference>
<feature type="region of interest" description="Disordered" evidence="6">
    <location>
        <begin position="224"/>
        <end position="243"/>
    </location>
</feature>
<dbReference type="InterPro" id="IPR004911">
    <property type="entry name" value="Interferon-induced_GILT"/>
</dbReference>
<dbReference type="PANTHER" id="PTHR13234:SF8">
    <property type="entry name" value="GAMMA-INTERFERON-INDUCIBLE LYSOSOMAL THIOL REDUCTASE"/>
    <property type="match status" value="1"/>
</dbReference>
<dbReference type="Gene3D" id="3.40.30.10">
    <property type="entry name" value="Glutaredoxin"/>
    <property type="match status" value="1"/>
</dbReference>
<keyword evidence="5" id="KW-0325">Glycoprotein</keyword>
<comment type="subcellular location">
    <subcellularLocation>
        <location evidence="1">Secreted</location>
    </subcellularLocation>
</comment>
<sequence>MGADRRAPLLFLLTLALFSAAASARYLQRGSSSGKVSLALYYETLCPYCSNFIVNYLHKLFEDDQLMDIVDLKLVPYGNAKISQNGTVVCQHGKWECVLNKVEACSIDALPSPKKQFDFIYCVEDFVYKYQYSEWAQCFNKVGVDPKPIMDCYNSQRGEELILKYAAETGALQPPHKYVPWVTVNGKPLYDDYQNFLAYICKAYKGSNPPGTCAGISLKNPARTGGNSELDTSPREADTSSINTKLATSAI</sequence>
<feature type="signal peptide" evidence="7">
    <location>
        <begin position="1"/>
        <end position="24"/>
    </location>
</feature>
<dbReference type="PANTHER" id="PTHR13234">
    <property type="entry name" value="GAMMA-INTERFERON INDUCIBLE LYSOSOMAL THIOL REDUCTASE GILT"/>
    <property type="match status" value="1"/>
</dbReference>
<organism evidence="8 9">
    <name type="scientific">Kalanchoe fedtschenkoi</name>
    <name type="common">Lavender scallops</name>
    <name type="synonym">South American air plant</name>
    <dbReference type="NCBI Taxonomy" id="63787"/>
    <lineage>
        <taxon>Eukaryota</taxon>
        <taxon>Viridiplantae</taxon>
        <taxon>Streptophyta</taxon>
        <taxon>Embryophyta</taxon>
        <taxon>Tracheophyta</taxon>
        <taxon>Spermatophyta</taxon>
        <taxon>Magnoliopsida</taxon>
        <taxon>eudicotyledons</taxon>
        <taxon>Gunneridae</taxon>
        <taxon>Pentapetalae</taxon>
        <taxon>Saxifragales</taxon>
        <taxon>Crassulaceae</taxon>
        <taxon>Kalanchoe</taxon>
    </lineage>
</organism>
<comment type="similarity">
    <text evidence="2">Belongs to the GILT family.</text>
</comment>
<evidence type="ECO:0008006" key="10">
    <source>
        <dbReference type="Google" id="ProtNLM"/>
    </source>
</evidence>
<dbReference type="Pfam" id="PF03227">
    <property type="entry name" value="GILT"/>
    <property type="match status" value="1"/>
</dbReference>
<evidence type="ECO:0000256" key="5">
    <source>
        <dbReference type="ARBA" id="ARBA00023180"/>
    </source>
</evidence>